<keyword evidence="2 3" id="KW-0238">DNA-binding</keyword>
<evidence type="ECO:0000256" key="2">
    <source>
        <dbReference type="ARBA" id="ARBA00023125"/>
    </source>
</evidence>
<accession>M3XK83</accession>
<dbReference type="InterPro" id="IPR036388">
    <property type="entry name" value="WH-like_DNA-bd_sf"/>
</dbReference>
<dbReference type="eggNOG" id="KOG3804">
    <property type="taxonomic scope" value="Eukaryota"/>
</dbReference>
<protein>
    <recommendedName>
        <fullName evidence="4">ETS domain-containing protein</fullName>
    </recommendedName>
</protein>
<dbReference type="PROSITE" id="PS50061">
    <property type="entry name" value="ETS_DOMAIN_3"/>
    <property type="match status" value="1"/>
</dbReference>
<comment type="subcellular location">
    <subcellularLocation>
        <location evidence="3">Nucleus</location>
    </subcellularLocation>
</comment>
<comment type="similarity">
    <text evidence="1 3">Belongs to the ETS family.</text>
</comment>
<dbReference type="GO" id="GO:0030154">
    <property type="term" value="P:cell differentiation"/>
    <property type="evidence" value="ECO:0007669"/>
    <property type="project" value="TreeGrafter"/>
</dbReference>
<dbReference type="EMBL" id="AFYH01030440">
    <property type="status" value="NOT_ANNOTATED_CDS"/>
    <property type="molecule type" value="Genomic_DNA"/>
</dbReference>
<organism evidence="5 6">
    <name type="scientific">Latimeria chalumnae</name>
    <name type="common">Coelacanth</name>
    <dbReference type="NCBI Taxonomy" id="7897"/>
    <lineage>
        <taxon>Eukaryota</taxon>
        <taxon>Metazoa</taxon>
        <taxon>Chordata</taxon>
        <taxon>Craniata</taxon>
        <taxon>Vertebrata</taxon>
        <taxon>Euteleostomi</taxon>
        <taxon>Coelacanthiformes</taxon>
        <taxon>Coelacanthidae</taxon>
        <taxon>Latimeria</taxon>
    </lineage>
</organism>
<dbReference type="STRING" id="7897.ENSLACP00000023139"/>
<reference evidence="6" key="1">
    <citation type="submission" date="2011-08" db="EMBL/GenBank/DDBJ databases">
        <title>The draft genome of Latimeria chalumnae.</title>
        <authorList>
            <person name="Di Palma F."/>
            <person name="Alfoldi J."/>
            <person name="Johnson J."/>
            <person name="Berlin A."/>
            <person name="Gnerre S."/>
            <person name="Jaffe D."/>
            <person name="MacCallum I."/>
            <person name="Young S."/>
            <person name="Walker B.J."/>
            <person name="Lander E."/>
            <person name="Lindblad-Toh K."/>
        </authorList>
    </citation>
    <scope>NUCLEOTIDE SEQUENCE [LARGE SCALE GENOMIC DNA]</scope>
    <source>
        <strain evidence="6">Wild caught</strain>
    </source>
</reference>
<proteinExistence type="inferred from homology"/>
<evidence type="ECO:0000313" key="6">
    <source>
        <dbReference type="Proteomes" id="UP000008672"/>
    </source>
</evidence>
<keyword evidence="6" id="KW-1185">Reference proteome</keyword>
<reference evidence="5" key="3">
    <citation type="submission" date="2025-09" db="UniProtKB">
        <authorList>
            <consortium name="Ensembl"/>
        </authorList>
    </citation>
    <scope>IDENTIFICATION</scope>
</reference>
<feature type="domain" description="ETS" evidence="4">
    <location>
        <begin position="8"/>
        <end position="89"/>
    </location>
</feature>
<evidence type="ECO:0000259" key="4">
    <source>
        <dbReference type="PROSITE" id="PS50061"/>
    </source>
</evidence>
<dbReference type="InterPro" id="IPR000418">
    <property type="entry name" value="Ets_dom"/>
</dbReference>
<dbReference type="OMA" id="VETKSTH"/>
<dbReference type="Pfam" id="PF00178">
    <property type="entry name" value="Ets"/>
    <property type="match status" value="1"/>
</dbReference>
<dbReference type="InterPro" id="IPR036390">
    <property type="entry name" value="WH_DNA-bd_sf"/>
</dbReference>
<dbReference type="PRINTS" id="PR00454">
    <property type="entry name" value="ETSDOMAIN"/>
</dbReference>
<dbReference type="GO" id="GO:0005634">
    <property type="term" value="C:nucleus"/>
    <property type="evidence" value="ECO:0007669"/>
    <property type="project" value="UniProtKB-SubCell"/>
</dbReference>
<dbReference type="InParanoid" id="M3XK83"/>
<name>M3XK83_LATCH</name>
<sequence>MSITAQSIHLWEFVRDLLLNSREGCNILRWEDRREGVFRVMKSDVLAQLWGERKRNKCMSYEKLSRALRHYYKTGILERVDGRLRYKFGEKAHGWREDRGPMHT</sequence>
<dbReference type="GO" id="GO:0000981">
    <property type="term" value="F:DNA-binding transcription factor activity, RNA polymerase II-specific"/>
    <property type="evidence" value="ECO:0007669"/>
    <property type="project" value="TreeGrafter"/>
</dbReference>
<dbReference type="GeneTree" id="ENSGT00940000160980"/>
<dbReference type="SMART" id="SM00413">
    <property type="entry name" value="ETS"/>
    <property type="match status" value="1"/>
</dbReference>
<dbReference type="Bgee" id="ENSLACG00000022602">
    <property type="expression patterns" value="Expressed in pectoral fin and 6 other cell types or tissues"/>
</dbReference>
<dbReference type="PANTHER" id="PTHR11849">
    <property type="entry name" value="ETS"/>
    <property type="match status" value="1"/>
</dbReference>
<dbReference type="AlphaFoldDB" id="M3XK83"/>
<dbReference type="Gene3D" id="1.10.10.10">
    <property type="entry name" value="Winged helix-like DNA-binding domain superfamily/Winged helix DNA-binding domain"/>
    <property type="match status" value="1"/>
</dbReference>
<dbReference type="Ensembl" id="ENSLACT00000025648.1">
    <property type="protein sequence ID" value="ENSLACP00000023139.1"/>
    <property type="gene ID" value="ENSLACG00000022602.1"/>
</dbReference>
<dbReference type="HOGENOM" id="CLU_099695_1_2_1"/>
<keyword evidence="3" id="KW-0539">Nucleus</keyword>
<dbReference type="PROSITE" id="PS00346">
    <property type="entry name" value="ETS_DOMAIN_2"/>
    <property type="match status" value="1"/>
</dbReference>
<dbReference type="SUPFAM" id="SSF46785">
    <property type="entry name" value="Winged helix' DNA-binding domain"/>
    <property type="match status" value="1"/>
</dbReference>
<dbReference type="PANTHER" id="PTHR11849:SF316">
    <property type="entry name" value="ETS-RELATED TRANSCRIPTION FACTOR ELF-5-LIKE"/>
    <property type="match status" value="1"/>
</dbReference>
<dbReference type="Proteomes" id="UP000008672">
    <property type="component" value="Unassembled WGS sequence"/>
</dbReference>
<evidence type="ECO:0000256" key="3">
    <source>
        <dbReference type="RuleBase" id="RU004019"/>
    </source>
</evidence>
<evidence type="ECO:0000313" key="5">
    <source>
        <dbReference type="Ensembl" id="ENSLACP00000023139.1"/>
    </source>
</evidence>
<dbReference type="GO" id="GO:0043565">
    <property type="term" value="F:sequence-specific DNA binding"/>
    <property type="evidence" value="ECO:0007669"/>
    <property type="project" value="InterPro"/>
</dbReference>
<dbReference type="InterPro" id="IPR046328">
    <property type="entry name" value="ETS_fam"/>
</dbReference>
<evidence type="ECO:0000256" key="1">
    <source>
        <dbReference type="ARBA" id="ARBA00005562"/>
    </source>
</evidence>
<reference evidence="5" key="2">
    <citation type="submission" date="2025-08" db="UniProtKB">
        <authorList>
            <consortium name="Ensembl"/>
        </authorList>
    </citation>
    <scope>IDENTIFICATION</scope>
</reference>